<dbReference type="InterPro" id="IPR010982">
    <property type="entry name" value="Lambda_DNA-bd_dom_sf"/>
</dbReference>
<protein>
    <submittedName>
        <fullName evidence="5">XRE family transcriptional regulator</fullName>
    </submittedName>
</protein>
<dbReference type="GO" id="GO:0003677">
    <property type="term" value="F:DNA binding"/>
    <property type="evidence" value="ECO:0007669"/>
    <property type="project" value="UniProtKB-KW"/>
</dbReference>
<dbReference type="InterPro" id="IPR001387">
    <property type="entry name" value="Cro/C1-type_HTH"/>
</dbReference>
<gene>
    <name evidence="5" type="ORF">DN92_07445</name>
</gene>
<name>A0A6M9PPQ8_9BURK</name>
<dbReference type="EMBL" id="CP028940">
    <property type="protein sequence ID" value="QKM60875.1"/>
    <property type="molecule type" value="Genomic_DNA"/>
</dbReference>
<organism evidence="5 6">
    <name type="scientific">Polynucleobacter arcticus</name>
    <dbReference type="NCBI Taxonomy" id="1743165"/>
    <lineage>
        <taxon>Bacteria</taxon>
        <taxon>Pseudomonadati</taxon>
        <taxon>Pseudomonadota</taxon>
        <taxon>Betaproteobacteria</taxon>
        <taxon>Burkholderiales</taxon>
        <taxon>Burkholderiaceae</taxon>
        <taxon>Polynucleobacter</taxon>
    </lineage>
</organism>
<keyword evidence="2" id="KW-0238">DNA-binding</keyword>
<dbReference type="KEGG" id="pard:DN92_07445"/>
<evidence type="ECO:0000259" key="4">
    <source>
        <dbReference type="PROSITE" id="PS50943"/>
    </source>
</evidence>
<evidence type="ECO:0000313" key="5">
    <source>
        <dbReference type="EMBL" id="QKM60875.1"/>
    </source>
</evidence>
<dbReference type="Proteomes" id="UP000501090">
    <property type="component" value="Chromosome"/>
</dbReference>
<proteinExistence type="predicted"/>
<dbReference type="GO" id="GO:0005829">
    <property type="term" value="C:cytosol"/>
    <property type="evidence" value="ECO:0007669"/>
    <property type="project" value="TreeGrafter"/>
</dbReference>
<dbReference type="SMART" id="SM00530">
    <property type="entry name" value="HTH_XRE"/>
    <property type="match status" value="1"/>
</dbReference>
<dbReference type="Gene3D" id="1.10.260.40">
    <property type="entry name" value="lambda repressor-like DNA-binding domains"/>
    <property type="match status" value="1"/>
</dbReference>
<reference evidence="5 6" key="1">
    <citation type="submission" date="2018-04" db="EMBL/GenBank/DDBJ databases">
        <title>Polynucleobacter sp. UK-Long2-W17 genome.</title>
        <authorList>
            <person name="Hahn M.W."/>
        </authorList>
    </citation>
    <scope>NUCLEOTIDE SEQUENCE [LARGE SCALE GENOMIC DNA]</scope>
    <source>
        <strain evidence="5 6">UK-Long2-W17</strain>
    </source>
</reference>
<dbReference type="PROSITE" id="PS50943">
    <property type="entry name" value="HTH_CROC1"/>
    <property type="match status" value="1"/>
</dbReference>
<dbReference type="PANTHER" id="PTHR46797:SF23">
    <property type="entry name" value="HTH-TYPE TRANSCRIPTIONAL REGULATOR SUTR"/>
    <property type="match status" value="1"/>
</dbReference>
<dbReference type="AlphaFoldDB" id="A0A6M9PPQ8"/>
<accession>A0A6M9PPQ8</accession>
<evidence type="ECO:0000256" key="1">
    <source>
        <dbReference type="ARBA" id="ARBA00023015"/>
    </source>
</evidence>
<dbReference type="Pfam" id="PF01381">
    <property type="entry name" value="HTH_3"/>
    <property type="match status" value="1"/>
</dbReference>
<keyword evidence="1" id="KW-0805">Transcription regulation</keyword>
<dbReference type="GO" id="GO:0003700">
    <property type="term" value="F:DNA-binding transcription factor activity"/>
    <property type="evidence" value="ECO:0007669"/>
    <property type="project" value="TreeGrafter"/>
</dbReference>
<dbReference type="CDD" id="cd00093">
    <property type="entry name" value="HTH_XRE"/>
    <property type="match status" value="1"/>
</dbReference>
<evidence type="ECO:0000256" key="3">
    <source>
        <dbReference type="ARBA" id="ARBA00023163"/>
    </source>
</evidence>
<evidence type="ECO:0000256" key="2">
    <source>
        <dbReference type="ARBA" id="ARBA00023125"/>
    </source>
</evidence>
<evidence type="ECO:0000313" key="6">
    <source>
        <dbReference type="Proteomes" id="UP000501090"/>
    </source>
</evidence>
<keyword evidence="6" id="KW-1185">Reference proteome</keyword>
<dbReference type="PANTHER" id="PTHR46797">
    <property type="entry name" value="HTH-TYPE TRANSCRIPTIONAL REGULATOR"/>
    <property type="match status" value="1"/>
</dbReference>
<dbReference type="RefSeq" id="WP_173960638.1">
    <property type="nucleotide sequence ID" value="NZ_CBCSCC010000008.1"/>
</dbReference>
<keyword evidence="3" id="KW-0804">Transcription</keyword>
<dbReference type="InterPro" id="IPR050807">
    <property type="entry name" value="TransReg_Diox_bact_type"/>
</dbReference>
<dbReference type="SUPFAM" id="SSF47413">
    <property type="entry name" value="lambda repressor-like DNA-binding domains"/>
    <property type="match status" value="1"/>
</dbReference>
<sequence>MTQALVHHLGSTIRDLRKEAGMSQIVFGEKCGFYQTYLSRIENGGANPTINAIEVIAKALGLSFFELLDLVKLRIEQASLR</sequence>
<feature type="domain" description="HTH cro/C1-type" evidence="4">
    <location>
        <begin position="13"/>
        <end position="67"/>
    </location>
</feature>